<name>A0ABV5N356_9ACTN</name>
<evidence type="ECO:0000313" key="2">
    <source>
        <dbReference type="EMBL" id="MFB9464726.1"/>
    </source>
</evidence>
<gene>
    <name evidence="2" type="ORF">ACFF45_18930</name>
</gene>
<dbReference type="EMBL" id="JBHMCY010000034">
    <property type="protein sequence ID" value="MFB9464726.1"/>
    <property type="molecule type" value="Genomic_DNA"/>
</dbReference>
<reference evidence="2 3" key="1">
    <citation type="submission" date="2024-09" db="EMBL/GenBank/DDBJ databases">
        <authorList>
            <person name="Sun Q."/>
            <person name="Mori K."/>
        </authorList>
    </citation>
    <scope>NUCLEOTIDE SEQUENCE [LARGE SCALE GENOMIC DNA]</scope>
    <source>
        <strain evidence="2 3">JCM 6917</strain>
    </source>
</reference>
<organism evidence="2 3">
    <name type="scientific">Streptomyces cinereospinus</name>
    <dbReference type="NCBI Taxonomy" id="285561"/>
    <lineage>
        <taxon>Bacteria</taxon>
        <taxon>Bacillati</taxon>
        <taxon>Actinomycetota</taxon>
        <taxon>Actinomycetes</taxon>
        <taxon>Kitasatosporales</taxon>
        <taxon>Streptomycetaceae</taxon>
        <taxon>Streptomyces</taxon>
    </lineage>
</organism>
<feature type="region of interest" description="Disordered" evidence="1">
    <location>
        <begin position="61"/>
        <end position="87"/>
    </location>
</feature>
<dbReference type="Proteomes" id="UP001589709">
    <property type="component" value="Unassembled WGS sequence"/>
</dbReference>
<feature type="region of interest" description="Disordered" evidence="1">
    <location>
        <begin position="159"/>
        <end position="179"/>
    </location>
</feature>
<dbReference type="RefSeq" id="WP_381347459.1">
    <property type="nucleotide sequence ID" value="NZ_JBHMCY010000034.1"/>
</dbReference>
<proteinExistence type="predicted"/>
<evidence type="ECO:0000313" key="3">
    <source>
        <dbReference type="Proteomes" id="UP001589709"/>
    </source>
</evidence>
<keyword evidence="3" id="KW-1185">Reference proteome</keyword>
<protein>
    <submittedName>
        <fullName evidence="2">Uncharacterized protein</fullName>
    </submittedName>
</protein>
<comment type="caution">
    <text evidence="2">The sequence shown here is derived from an EMBL/GenBank/DDBJ whole genome shotgun (WGS) entry which is preliminary data.</text>
</comment>
<evidence type="ECO:0000256" key="1">
    <source>
        <dbReference type="SAM" id="MobiDB-lite"/>
    </source>
</evidence>
<sequence length="179" mass="17537">MQQGRLRVAAAPGEAAAGRVEPRGEVLVGEERGGGLGHQPAGVVHGQGLGEFAVGGTPLGARGAGDDGTGHQRVPDGQPSGGVQPGRVTCRVGRPSGTAPSVRPALAIANGSPVILRCGEARTAALCHAVTRLASGTDAVLATGRTPTSLLPLLAGARSGRPGTECAGRPRAGIRSSGG</sequence>
<feature type="compositionally biased region" description="Basic and acidic residues" evidence="1">
    <location>
        <begin position="64"/>
        <end position="74"/>
    </location>
</feature>
<accession>A0ABV5N356</accession>